<dbReference type="InterPro" id="IPR045629">
    <property type="entry name" value="DUF6232"/>
</dbReference>
<dbReference type="EMBL" id="BOQL01000080">
    <property type="protein sequence ID" value="GIM79117.1"/>
    <property type="molecule type" value="Genomic_DNA"/>
</dbReference>
<comment type="caution">
    <text evidence="1">The sequence shown here is derived from an EMBL/GenBank/DDBJ whole genome shotgun (WGS) entry which is preliminary data.</text>
</comment>
<reference evidence="1" key="1">
    <citation type="submission" date="2021-03" db="EMBL/GenBank/DDBJ databases">
        <title>Whole genome shotgun sequence of Actinoplanes auranticolor NBRC 12245.</title>
        <authorList>
            <person name="Komaki H."/>
            <person name="Tamura T."/>
        </authorList>
    </citation>
    <scope>NUCLEOTIDE SEQUENCE</scope>
    <source>
        <strain evidence="1">NBRC 12245</strain>
    </source>
</reference>
<dbReference type="RefSeq" id="WP_212994208.1">
    <property type="nucleotide sequence ID" value="NZ_BAABEA010000002.1"/>
</dbReference>
<accession>A0A919SV86</accession>
<evidence type="ECO:0000313" key="2">
    <source>
        <dbReference type="Proteomes" id="UP000681340"/>
    </source>
</evidence>
<protein>
    <submittedName>
        <fullName evidence="1">Uncharacterized protein</fullName>
    </submittedName>
</protein>
<dbReference type="AlphaFoldDB" id="A0A919SV86"/>
<name>A0A919SV86_9ACTN</name>
<proteinExistence type="predicted"/>
<evidence type="ECO:0000313" key="1">
    <source>
        <dbReference type="EMBL" id="GIM79117.1"/>
    </source>
</evidence>
<dbReference type="Pfam" id="PF19744">
    <property type="entry name" value="DUF6232"/>
    <property type="match status" value="1"/>
</dbReference>
<gene>
    <name evidence="1" type="ORF">Aau02nite_84160</name>
</gene>
<organism evidence="1 2">
    <name type="scientific">Actinoplanes auranticolor</name>
    <dbReference type="NCBI Taxonomy" id="47988"/>
    <lineage>
        <taxon>Bacteria</taxon>
        <taxon>Bacillati</taxon>
        <taxon>Actinomycetota</taxon>
        <taxon>Actinomycetes</taxon>
        <taxon>Micromonosporales</taxon>
        <taxon>Micromonosporaceae</taxon>
        <taxon>Actinoplanes</taxon>
    </lineage>
</organism>
<dbReference type="Proteomes" id="UP000681340">
    <property type="component" value="Unassembled WGS sequence"/>
</dbReference>
<sequence>MSIDRTSPSTPRCGWAVYYADRHIIVTSWYVQTPAARYRIPDLADVAVVLDTGRGPRWREIRAVHRGAEVVLFGTADRARFERVRRALIRALEINRSPFP</sequence>
<keyword evidence="2" id="KW-1185">Reference proteome</keyword>